<dbReference type="EMBL" id="CP119312">
    <property type="protein sequence ID" value="WEK03218.1"/>
    <property type="molecule type" value="Genomic_DNA"/>
</dbReference>
<dbReference type="Proteomes" id="UP001217476">
    <property type="component" value="Chromosome"/>
</dbReference>
<gene>
    <name evidence="1" type="ORF">P0Y65_13520</name>
</gene>
<evidence type="ECO:0000313" key="1">
    <source>
        <dbReference type="EMBL" id="WEK03218.1"/>
    </source>
</evidence>
<sequence length="128" mass="13989">MTRHWMPMNDDLGDITMAYNGVLLVQIYDWEANAPARELWVVMHYASGLSMAVLTVGEDRAKDITANIAELRDWPKLNAFSWEGDAGFIDLLASFAGEAEMAMATDEFGGSIPYGANDASIELALQAA</sequence>
<organism evidence="1 2">
    <name type="scientific">Candidatus Devosia phytovorans</name>
    <dbReference type="NCBI Taxonomy" id="3121372"/>
    <lineage>
        <taxon>Bacteria</taxon>
        <taxon>Pseudomonadati</taxon>
        <taxon>Pseudomonadota</taxon>
        <taxon>Alphaproteobacteria</taxon>
        <taxon>Hyphomicrobiales</taxon>
        <taxon>Devosiaceae</taxon>
        <taxon>Devosia</taxon>
    </lineage>
</organism>
<accession>A0AAJ6B076</accession>
<protein>
    <submittedName>
        <fullName evidence="1">Uncharacterized protein</fullName>
    </submittedName>
</protein>
<reference evidence="1" key="1">
    <citation type="submission" date="2023-03" db="EMBL/GenBank/DDBJ databases">
        <title>Andean soil-derived lignocellulolytic bacterial consortium as a source of novel taxa and putative plastic-active enzymes.</title>
        <authorList>
            <person name="Diaz-Garcia L."/>
            <person name="Chuvochina M."/>
            <person name="Feuerriegel G."/>
            <person name="Bunk B."/>
            <person name="Sproer C."/>
            <person name="Streit W.R."/>
            <person name="Rodriguez L.M."/>
            <person name="Overmann J."/>
            <person name="Jimenez D.J."/>
        </authorList>
    </citation>
    <scope>NUCLEOTIDE SEQUENCE</scope>
    <source>
        <strain evidence="1">MAG 4196</strain>
    </source>
</reference>
<proteinExistence type="predicted"/>
<name>A0AAJ6B076_9HYPH</name>
<evidence type="ECO:0000313" key="2">
    <source>
        <dbReference type="Proteomes" id="UP001217476"/>
    </source>
</evidence>
<dbReference type="AlphaFoldDB" id="A0AAJ6B076"/>